<keyword evidence="1" id="KW-0732">Signal</keyword>
<reference evidence="2 3" key="1">
    <citation type="journal article" date="2021" name="Environ. Microbiol.">
        <title>Gene family expansions and transcriptome signatures uncover fungal adaptations to wood decay.</title>
        <authorList>
            <person name="Hage H."/>
            <person name="Miyauchi S."/>
            <person name="Viragh M."/>
            <person name="Drula E."/>
            <person name="Min B."/>
            <person name="Chaduli D."/>
            <person name="Navarro D."/>
            <person name="Favel A."/>
            <person name="Norest M."/>
            <person name="Lesage-Meessen L."/>
            <person name="Balint B."/>
            <person name="Merenyi Z."/>
            <person name="de Eugenio L."/>
            <person name="Morin E."/>
            <person name="Martinez A.T."/>
            <person name="Baldrian P."/>
            <person name="Stursova M."/>
            <person name="Martinez M.J."/>
            <person name="Novotny C."/>
            <person name="Magnuson J.K."/>
            <person name="Spatafora J.W."/>
            <person name="Maurice S."/>
            <person name="Pangilinan J."/>
            <person name="Andreopoulos W."/>
            <person name="LaButti K."/>
            <person name="Hundley H."/>
            <person name="Na H."/>
            <person name="Kuo A."/>
            <person name="Barry K."/>
            <person name="Lipzen A."/>
            <person name="Henrissat B."/>
            <person name="Riley R."/>
            <person name="Ahrendt S."/>
            <person name="Nagy L.G."/>
            <person name="Grigoriev I.V."/>
            <person name="Martin F."/>
            <person name="Rosso M.N."/>
        </authorList>
    </citation>
    <scope>NUCLEOTIDE SEQUENCE [LARGE SCALE GENOMIC DNA]</scope>
    <source>
        <strain evidence="2 3">CIRM-BRFM 1785</strain>
    </source>
</reference>
<comment type="caution">
    <text evidence="2">The sequence shown here is derived from an EMBL/GenBank/DDBJ whole genome shotgun (WGS) entry which is preliminary data.</text>
</comment>
<evidence type="ECO:0008006" key="4">
    <source>
        <dbReference type="Google" id="ProtNLM"/>
    </source>
</evidence>
<dbReference type="Proteomes" id="UP000814176">
    <property type="component" value="Unassembled WGS sequence"/>
</dbReference>
<name>A0ABQ8KCQ3_9APHY</name>
<organism evidence="2 3">
    <name type="scientific">Rhodofomes roseus</name>
    <dbReference type="NCBI Taxonomy" id="34475"/>
    <lineage>
        <taxon>Eukaryota</taxon>
        <taxon>Fungi</taxon>
        <taxon>Dikarya</taxon>
        <taxon>Basidiomycota</taxon>
        <taxon>Agaricomycotina</taxon>
        <taxon>Agaricomycetes</taxon>
        <taxon>Polyporales</taxon>
        <taxon>Rhodofomes</taxon>
    </lineage>
</organism>
<feature type="chain" id="PRO_5046385981" description="PilJ/NarX-like methyl-accepting chemotaxis transducer" evidence="1">
    <location>
        <begin position="19"/>
        <end position="273"/>
    </location>
</feature>
<dbReference type="EMBL" id="JADCUA010000014">
    <property type="protein sequence ID" value="KAH9834880.1"/>
    <property type="molecule type" value="Genomic_DNA"/>
</dbReference>
<dbReference type="RefSeq" id="XP_047777366.1">
    <property type="nucleotide sequence ID" value="XM_047929004.1"/>
</dbReference>
<accession>A0ABQ8KCQ3</accession>
<keyword evidence="3" id="KW-1185">Reference proteome</keyword>
<dbReference type="GeneID" id="72009736"/>
<protein>
    <recommendedName>
        <fullName evidence="4">PilJ/NarX-like methyl-accepting chemotaxis transducer</fullName>
    </recommendedName>
</protein>
<sequence>MRVAFASASFAFLSIGLSTVSIGPESVPGLTTANFARNIYREAEGIAYQTQDALTINKQTLFLPPTHGFGHREEPEQFRDCATSLGQRAQDYAAFLFRQAEQSVDSTAAVQLRDIQNTMQDIVQEAEDLRGLFLPVHTESFDDIRRGIEEVLADLLEKLKDEFPPPDHAPNHIERKGNASLVLGRVEEAIIGVVVQHGMEEEELRARLGARRSRYRDLAEQHPYLTETLLVAGIMLIVPESWILRPLFNFFGMSPKGPVKGESQRLRHILTVV</sequence>
<proteinExistence type="predicted"/>
<evidence type="ECO:0000256" key="1">
    <source>
        <dbReference type="SAM" id="SignalP"/>
    </source>
</evidence>
<evidence type="ECO:0000313" key="3">
    <source>
        <dbReference type="Proteomes" id="UP000814176"/>
    </source>
</evidence>
<feature type="signal peptide" evidence="1">
    <location>
        <begin position="1"/>
        <end position="18"/>
    </location>
</feature>
<evidence type="ECO:0000313" key="2">
    <source>
        <dbReference type="EMBL" id="KAH9834880.1"/>
    </source>
</evidence>
<gene>
    <name evidence="2" type="ORF">C8Q71DRAFT_908722</name>
</gene>